<evidence type="ECO:0000256" key="1">
    <source>
        <dbReference type="ARBA" id="ARBA00006620"/>
    </source>
</evidence>
<keyword evidence="7" id="KW-0346">Stress response</keyword>
<dbReference type="InterPro" id="IPR012933">
    <property type="entry name" value="HicA_mRNA_interferase"/>
</dbReference>
<gene>
    <name evidence="9" type="ORF">AVDCRST_MAG73-3105</name>
</gene>
<keyword evidence="3" id="KW-0540">Nuclease</keyword>
<keyword evidence="2" id="KW-1277">Toxin-antitoxin system</keyword>
<reference evidence="9" key="1">
    <citation type="submission" date="2020-02" db="EMBL/GenBank/DDBJ databases">
        <authorList>
            <person name="Meier V. D."/>
        </authorList>
    </citation>
    <scope>NUCLEOTIDE SEQUENCE</scope>
    <source>
        <strain evidence="9">AVDCRST_MAG73</strain>
    </source>
</reference>
<evidence type="ECO:0000256" key="6">
    <source>
        <dbReference type="ARBA" id="ARBA00022884"/>
    </source>
</evidence>
<organism evidence="9">
    <name type="scientific">uncultured Thermomicrobiales bacterium</name>
    <dbReference type="NCBI Taxonomy" id="1645740"/>
    <lineage>
        <taxon>Bacteria</taxon>
        <taxon>Pseudomonadati</taxon>
        <taxon>Thermomicrobiota</taxon>
        <taxon>Thermomicrobia</taxon>
        <taxon>Thermomicrobiales</taxon>
        <taxon>environmental samples</taxon>
    </lineage>
</organism>
<dbReference type="Gene3D" id="3.30.920.30">
    <property type="entry name" value="Hypothetical protein"/>
    <property type="match status" value="1"/>
</dbReference>
<keyword evidence="6" id="KW-0694">RNA-binding</keyword>
<dbReference type="GO" id="GO:0004519">
    <property type="term" value="F:endonuclease activity"/>
    <property type="evidence" value="ECO:0007669"/>
    <property type="project" value="UniProtKB-KW"/>
</dbReference>
<keyword evidence="4" id="KW-0255">Endonuclease</keyword>
<keyword evidence="5" id="KW-0378">Hydrolase</keyword>
<evidence type="ECO:0000256" key="2">
    <source>
        <dbReference type="ARBA" id="ARBA00022649"/>
    </source>
</evidence>
<dbReference type="SUPFAM" id="SSF54786">
    <property type="entry name" value="YcfA/nrd intein domain"/>
    <property type="match status" value="1"/>
</dbReference>
<feature type="region of interest" description="Disordered" evidence="8">
    <location>
        <begin position="64"/>
        <end position="109"/>
    </location>
</feature>
<dbReference type="GO" id="GO:0003729">
    <property type="term" value="F:mRNA binding"/>
    <property type="evidence" value="ECO:0007669"/>
    <property type="project" value="InterPro"/>
</dbReference>
<evidence type="ECO:0000256" key="8">
    <source>
        <dbReference type="SAM" id="MobiDB-lite"/>
    </source>
</evidence>
<protein>
    <recommendedName>
        <fullName evidence="10">Type II toxin-antitoxin system HicA family toxin</fullName>
    </recommendedName>
</protein>
<evidence type="ECO:0008006" key="10">
    <source>
        <dbReference type="Google" id="ProtNLM"/>
    </source>
</evidence>
<dbReference type="InterPro" id="IPR038570">
    <property type="entry name" value="HicA_sf"/>
</dbReference>
<evidence type="ECO:0000256" key="5">
    <source>
        <dbReference type="ARBA" id="ARBA00022801"/>
    </source>
</evidence>
<evidence type="ECO:0000256" key="7">
    <source>
        <dbReference type="ARBA" id="ARBA00023016"/>
    </source>
</evidence>
<evidence type="ECO:0000256" key="3">
    <source>
        <dbReference type="ARBA" id="ARBA00022722"/>
    </source>
</evidence>
<dbReference type="GO" id="GO:0016787">
    <property type="term" value="F:hydrolase activity"/>
    <property type="evidence" value="ECO:0007669"/>
    <property type="project" value="UniProtKB-KW"/>
</dbReference>
<evidence type="ECO:0000256" key="4">
    <source>
        <dbReference type="ARBA" id="ARBA00022759"/>
    </source>
</evidence>
<evidence type="ECO:0000313" key="9">
    <source>
        <dbReference type="EMBL" id="CAA9552898.1"/>
    </source>
</evidence>
<dbReference type="EMBL" id="CADCWE010000201">
    <property type="protein sequence ID" value="CAA9552898.1"/>
    <property type="molecule type" value="Genomic_DNA"/>
</dbReference>
<dbReference type="AlphaFoldDB" id="A0A6J4UJX4"/>
<comment type="similarity">
    <text evidence="1">Belongs to the HicA mRNA interferase family.</text>
</comment>
<dbReference type="Pfam" id="PF07927">
    <property type="entry name" value="HicA_toxin"/>
    <property type="match status" value="1"/>
</dbReference>
<proteinExistence type="inferred from homology"/>
<accession>A0A6J4UJX4</accession>
<sequence length="109" mass="11483">MAGTKPVPKTHRVLRALERAGFRREPQAGSHFKLRRAGRIAIVPDHGGKDMPTGTLRSILNQAGPTAADSRNPLGAGSGARVEASQRGNRAVLVRRGRGEASVDAAKIA</sequence>
<name>A0A6J4UJX4_9BACT</name>